<feature type="region of interest" description="Disordered" evidence="1">
    <location>
        <begin position="86"/>
        <end position="124"/>
    </location>
</feature>
<dbReference type="InterPro" id="IPR021487">
    <property type="entry name" value="DUF3140"/>
</dbReference>
<comment type="caution">
    <text evidence="2">The sequence shown here is derived from an EMBL/GenBank/DDBJ whole genome shotgun (WGS) entry which is preliminary data.</text>
</comment>
<dbReference type="EMBL" id="JBHSFH010000005">
    <property type="protein sequence ID" value="MFC4494395.1"/>
    <property type="molecule type" value="Genomic_DNA"/>
</dbReference>
<reference evidence="3" key="1">
    <citation type="journal article" date="2019" name="Int. J. Syst. Evol. Microbiol.">
        <title>The Global Catalogue of Microorganisms (GCM) 10K type strain sequencing project: providing services to taxonomists for standard genome sequencing and annotation.</title>
        <authorList>
            <consortium name="The Broad Institute Genomics Platform"/>
            <consortium name="The Broad Institute Genome Sequencing Center for Infectious Disease"/>
            <person name="Wu L."/>
            <person name="Ma J."/>
        </authorList>
    </citation>
    <scope>NUCLEOTIDE SEQUENCE [LARGE SCALE GENOMIC DNA]</scope>
    <source>
        <strain evidence="3">CGMCC 4.7357</strain>
    </source>
</reference>
<gene>
    <name evidence="2" type="ORF">ACFPA8_09655</name>
</gene>
<dbReference type="Proteomes" id="UP001595997">
    <property type="component" value="Unassembled WGS sequence"/>
</dbReference>
<proteinExistence type="predicted"/>
<protein>
    <submittedName>
        <fullName evidence="2">DUF3140 domain-containing protein</fullName>
    </submittedName>
</protein>
<name>A0ABV9A3U0_9ACTN</name>
<organism evidence="2 3">
    <name type="scientific">Streptomyces ovatisporus</name>
    <dbReference type="NCBI Taxonomy" id="1128682"/>
    <lineage>
        <taxon>Bacteria</taxon>
        <taxon>Bacillati</taxon>
        <taxon>Actinomycetota</taxon>
        <taxon>Actinomycetes</taxon>
        <taxon>Kitasatosporales</taxon>
        <taxon>Streptomycetaceae</taxon>
        <taxon>Streptomyces</taxon>
    </lineage>
</organism>
<dbReference type="Pfam" id="PF11338">
    <property type="entry name" value="DUF3140"/>
    <property type="match status" value="1"/>
</dbReference>
<dbReference type="RefSeq" id="WP_386445361.1">
    <property type="nucleotide sequence ID" value="NZ_JBHSFH010000005.1"/>
</dbReference>
<evidence type="ECO:0000313" key="2">
    <source>
        <dbReference type="EMBL" id="MFC4494395.1"/>
    </source>
</evidence>
<sequence length="124" mass="14114">MTEISEHERDELWEEFHAVVNMTSRELEEWLRTRSAGQETEELPDQAGTENGRHVLRILGKRRRDLTDDDVRVMRKVVGIVTAERGADMEPTTGQPNWRHRLMTLGHDPMKPVTAGAGSARGGR</sequence>
<keyword evidence="3" id="KW-1185">Reference proteome</keyword>
<dbReference type="PANTHER" id="PTHR40630">
    <property type="entry name" value="POSSIBLE DNA-BINDING PROTEIN"/>
    <property type="match status" value="1"/>
</dbReference>
<evidence type="ECO:0000313" key="3">
    <source>
        <dbReference type="Proteomes" id="UP001595997"/>
    </source>
</evidence>
<dbReference type="PANTHER" id="PTHR40630:SF1">
    <property type="entry name" value="DNA-BINDING PROTEIN"/>
    <property type="match status" value="1"/>
</dbReference>
<evidence type="ECO:0000256" key="1">
    <source>
        <dbReference type="SAM" id="MobiDB-lite"/>
    </source>
</evidence>
<accession>A0ABV9A3U0</accession>